<dbReference type="InterPro" id="IPR010252">
    <property type="entry name" value="HutF"/>
</dbReference>
<comment type="cofactor">
    <cofactor evidence="1">
        <name>Zn(2+)</name>
        <dbReference type="ChEBI" id="CHEBI:29105"/>
    </cofactor>
</comment>
<dbReference type="PANTHER" id="PTHR11271:SF48">
    <property type="entry name" value="AMIDOHYDROLASE-RELATED DOMAIN-CONTAINING PROTEIN"/>
    <property type="match status" value="1"/>
</dbReference>
<dbReference type="Gene3D" id="2.30.40.10">
    <property type="entry name" value="Urease, subunit C, domain 1"/>
    <property type="match status" value="1"/>
</dbReference>
<dbReference type="InterPro" id="IPR051607">
    <property type="entry name" value="Metallo-dep_hydrolases"/>
</dbReference>
<dbReference type="GO" id="GO:0005829">
    <property type="term" value="C:cytosol"/>
    <property type="evidence" value="ECO:0007669"/>
    <property type="project" value="TreeGrafter"/>
</dbReference>
<evidence type="ECO:0000313" key="6">
    <source>
        <dbReference type="EMBL" id="OFJ49316.1"/>
    </source>
</evidence>
<dbReference type="NCBIfam" id="TIGR02022">
    <property type="entry name" value="hutF"/>
    <property type="match status" value="1"/>
</dbReference>
<reference evidence="6 7" key="1">
    <citation type="submission" date="2016-10" db="EMBL/GenBank/DDBJ databases">
        <title>Updated version of Genome Assembly of Janthinobacterium lividum ERGS5:01.</title>
        <authorList>
            <person name="Kumar R."/>
            <person name="Acharya V."/>
            <person name="Singh D."/>
        </authorList>
    </citation>
    <scope>NUCLEOTIDE SEQUENCE [LARGE SCALE GENOMIC DNA]</scope>
    <source>
        <strain evidence="6 7">ERGS5:01</strain>
    </source>
</reference>
<dbReference type="Gene3D" id="3.20.20.140">
    <property type="entry name" value="Metal-dependent hydrolases"/>
    <property type="match status" value="1"/>
</dbReference>
<proteinExistence type="predicted"/>
<protein>
    <submittedName>
        <fullName evidence="6">Formimidoylglutamate deiminase</fullName>
    </submittedName>
</protein>
<dbReference type="InterPro" id="IPR032466">
    <property type="entry name" value="Metal_Hydrolase"/>
</dbReference>
<dbReference type="SUPFAM" id="SSF51338">
    <property type="entry name" value="Composite domain of metallo-dependent hydrolases"/>
    <property type="match status" value="1"/>
</dbReference>
<dbReference type="GO" id="GO:0046872">
    <property type="term" value="F:metal ion binding"/>
    <property type="evidence" value="ECO:0007669"/>
    <property type="project" value="UniProtKB-KW"/>
</dbReference>
<comment type="caution">
    <text evidence="6">The sequence shown here is derived from an EMBL/GenBank/DDBJ whole genome shotgun (WGS) entry which is preliminary data.</text>
</comment>
<dbReference type="AlphaFoldDB" id="A0A1E8PSW0"/>
<accession>A0A1E8PSW0</accession>
<keyword evidence="3" id="KW-0378">Hydrolase</keyword>
<dbReference type="InterPro" id="IPR006680">
    <property type="entry name" value="Amidohydro-rel"/>
</dbReference>
<dbReference type="GO" id="GO:0019239">
    <property type="term" value="F:deaminase activity"/>
    <property type="evidence" value="ECO:0007669"/>
    <property type="project" value="TreeGrafter"/>
</dbReference>
<evidence type="ECO:0000256" key="3">
    <source>
        <dbReference type="ARBA" id="ARBA00022801"/>
    </source>
</evidence>
<evidence type="ECO:0000256" key="4">
    <source>
        <dbReference type="ARBA" id="ARBA00022833"/>
    </source>
</evidence>
<dbReference type="EMBL" id="MAQB02000001">
    <property type="protein sequence ID" value="OFJ49316.1"/>
    <property type="molecule type" value="Genomic_DNA"/>
</dbReference>
<dbReference type="PANTHER" id="PTHR11271">
    <property type="entry name" value="GUANINE DEAMINASE"/>
    <property type="match status" value="1"/>
</dbReference>
<gene>
    <name evidence="6" type="ORF">BA896_010935</name>
</gene>
<keyword evidence="2" id="KW-0479">Metal-binding</keyword>
<name>A0A1E8PSW0_9BURK</name>
<dbReference type="Pfam" id="PF01979">
    <property type="entry name" value="Amidohydro_1"/>
    <property type="match status" value="1"/>
</dbReference>
<dbReference type="InterPro" id="IPR011059">
    <property type="entry name" value="Metal-dep_hydrolase_composite"/>
</dbReference>
<feature type="domain" description="Amidohydrolase-related" evidence="5">
    <location>
        <begin position="53"/>
        <end position="436"/>
    </location>
</feature>
<keyword evidence="4" id="KW-0862">Zinc</keyword>
<evidence type="ECO:0000256" key="1">
    <source>
        <dbReference type="ARBA" id="ARBA00001947"/>
    </source>
</evidence>
<dbReference type="SUPFAM" id="SSF51556">
    <property type="entry name" value="Metallo-dependent hydrolases"/>
    <property type="match status" value="1"/>
</dbReference>
<evidence type="ECO:0000256" key="2">
    <source>
        <dbReference type="ARBA" id="ARBA00022723"/>
    </source>
</evidence>
<sequence length="463" mass="50430">MGGALSSRLFARHALLPQGWRRDVLLEWDKNGDLTHIQEDATATVLGVEVVEYVLPGMVNLHSHAFQRALGGMTEIAGAGVGNAPDSFWTWRELMYRFARHITPEQMQTIAAQLFAECLRHGYTSVCEFHYLQRDVAGALYARPAETAERVLAAARISGIGVTMLPVLYSHAGFGEQPLKAEQARFRTDADDVLCIIEALAPQRCGQVEVGFAPHSLRAASVAQIHEVLQALPAQRPIHMHIAEQQGEVRQCFDYSGRRPVQYLYDQVHVDARWCLVHATHVQPDEVALMAASGAVAGLCLTTEANLGDGLFPLAQFIAAGGRFGVGSDSHVSQSPVEELRWLEYGQRLQGQQRNVAATSDERHVGDYLWQAALRGGAQASGRKLGALAPGCRADLLVLDEAHVNLCGVAIADVLGSFLFCGNDNLVRDVLCGGQWQVRGGRHVAHDAIAAAYKRTLAQLRAL</sequence>
<dbReference type="Proteomes" id="UP000092634">
    <property type="component" value="Unassembled WGS sequence"/>
</dbReference>
<organism evidence="6 7">
    <name type="scientific">Janthinobacterium lividum</name>
    <dbReference type="NCBI Taxonomy" id="29581"/>
    <lineage>
        <taxon>Bacteria</taxon>
        <taxon>Pseudomonadati</taxon>
        <taxon>Pseudomonadota</taxon>
        <taxon>Betaproteobacteria</taxon>
        <taxon>Burkholderiales</taxon>
        <taxon>Oxalobacteraceae</taxon>
        <taxon>Janthinobacterium</taxon>
    </lineage>
</organism>
<evidence type="ECO:0000259" key="5">
    <source>
        <dbReference type="Pfam" id="PF01979"/>
    </source>
</evidence>
<evidence type="ECO:0000313" key="7">
    <source>
        <dbReference type="Proteomes" id="UP000092634"/>
    </source>
</evidence>
<dbReference type="NCBIfam" id="NF006684">
    <property type="entry name" value="PRK09229.1-5"/>
    <property type="match status" value="1"/>
</dbReference>